<evidence type="ECO:0000313" key="2">
    <source>
        <dbReference type="EMBL" id="EKC70451.1"/>
    </source>
</evidence>
<organism evidence="2">
    <name type="scientific">human gut metagenome</name>
    <dbReference type="NCBI Taxonomy" id="408170"/>
    <lineage>
        <taxon>unclassified sequences</taxon>
        <taxon>metagenomes</taxon>
        <taxon>organismal metagenomes</taxon>
    </lineage>
</organism>
<name>K1UG38_9ZZZZ</name>
<accession>K1UG38</accession>
<reference evidence="2" key="1">
    <citation type="journal article" date="2013" name="Environ. Microbiol.">
        <title>Microbiota from the distal guts of lean and obese adolescents exhibit partial functional redundancy besides clear differences in community structure.</title>
        <authorList>
            <person name="Ferrer M."/>
            <person name="Ruiz A."/>
            <person name="Lanza F."/>
            <person name="Haange S.B."/>
            <person name="Oberbach A."/>
            <person name="Till H."/>
            <person name="Bargiela R."/>
            <person name="Campoy C."/>
            <person name="Segura M.T."/>
            <person name="Richter M."/>
            <person name="von Bergen M."/>
            <person name="Seifert J."/>
            <person name="Suarez A."/>
        </authorList>
    </citation>
    <scope>NUCLEOTIDE SEQUENCE</scope>
</reference>
<protein>
    <submittedName>
        <fullName evidence="2">CRISPR-associated helicase Cas3 domain protein</fullName>
    </submittedName>
</protein>
<evidence type="ECO:0000259" key="1">
    <source>
        <dbReference type="PROSITE" id="PS51643"/>
    </source>
</evidence>
<feature type="non-terminal residue" evidence="2">
    <location>
        <position position="172"/>
    </location>
</feature>
<dbReference type="Gene3D" id="1.10.3210.10">
    <property type="entry name" value="Hypothetical protein af1432"/>
    <property type="match status" value="1"/>
</dbReference>
<dbReference type="InterPro" id="IPR006483">
    <property type="entry name" value="CRISPR-assoc_Cas3_HD"/>
</dbReference>
<dbReference type="EMBL" id="AJWY01005139">
    <property type="protein sequence ID" value="EKC70451.1"/>
    <property type="molecule type" value="Genomic_DNA"/>
</dbReference>
<gene>
    <name evidence="2" type="ORF">LEA_07778</name>
</gene>
<sequence>MTKMKMAELISHIYQDNVGRWIIQSNEKHSVGVTRLASRFAGEFGMSEWGKVLGQLHDKGKESHAFQQHIKKESGYEPDIKVCGNYNHAFIGGVLARKLYGKSADIFFVNQIVSHHTGLHDYDEIEGILNQDIPAEVNINIGKEKLNVPAFKIETNDFHHLARMMFSCLVDA</sequence>
<dbReference type="SUPFAM" id="SSF109604">
    <property type="entry name" value="HD-domain/PDEase-like"/>
    <property type="match status" value="1"/>
</dbReference>
<comment type="caution">
    <text evidence="2">The sequence shown here is derived from an EMBL/GenBank/DDBJ whole genome shotgun (WGS) entry which is preliminary data.</text>
</comment>
<dbReference type="AlphaFoldDB" id="K1UG38"/>
<dbReference type="CDD" id="cd09641">
    <property type="entry name" value="Cas3''_I"/>
    <property type="match status" value="1"/>
</dbReference>
<feature type="domain" description="HD Cas3-type" evidence="1">
    <location>
        <begin position="19"/>
        <end position="172"/>
    </location>
</feature>
<proteinExistence type="predicted"/>
<dbReference type="PROSITE" id="PS51643">
    <property type="entry name" value="HD_CAS3"/>
    <property type="match status" value="1"/>
</dbReference>
<dbReference type="NCBIfam" id="TIGR01596">
    <property type="entry name" value="cas3_HD"/>
    <property type="match status" value="1"/>
</dbReference>